<sequence length="678" mass="78298">MSKKLLTPVTKKPSADAATTAASSTASAPKKPNEVSIASTENLPVPNLESYVLIWLDGNISKTRDNIKTLKELKQLINYIKTFDNIEQCESYIQQICNEKIVLIVSGGFGSQIIPRINNLQQFSSCYVYCQDKTRNEEWAKTYSKIKGVFVRRDELVAQIAADQTARSKADDIIPISFFTRNDINNNSSLESRNANFLWFQLFIEVLLRMYHTSSSRNELINFCKKNYAGNESEEEMIAEFEHKYKPDDAIRWYTRNTCLYRMLNKALRIHDFGTIFVLRSFITDIAKQLKKENERFVYATMGDKSSNSSSIIKVYRGQSISVDELNLMQLNINEFISMSCFLSTSKSRLTALKFASQSDVKPNTERILFEINIDIRLTKDFADVKHLSWFGGEDEVLIKLGTIFRIEKIIYDKKEQLWIAMVSLASEDDYGLKDLFSHMKHKIGEETNLNSLGKILIEMGQYDTAANYYEQYEKESQIAMADALFGLGFAAYRNKNYDKSLYSQTKALELREKLYSSHHPDVAQCHMHIGNVYLGKKVYNAALNYYKKALEIQEKTLDDNHPDFDKTYINIAAAHRLRGEYELALEYYDKGLQIQRIHLPSSHYDIGLTYHHIGHAYKGMHDYTKAMEYYEKATHIYRKTLPPSHKYIEQIENDKREIEQKLNLKSLGLVPSPPIIQ</sequence>
<dbReference type="SMART" id="SM00028">
    <property type="entry name" value="TPR"/>
    <property type="match status" value="4"/>
</dbReference>
<name>A0A814FFJ2_9BILA</name>
<feature type="compositionally biased region" description="Low complexity" evidence="4">
    <location>
        <begin position="10"/>
        <end position="30"/>
    </location>
</feature>
<dbReference type="PANTHER" id="PTHR45641">
    <property type="entry name" value="TETRATRICOPEPTIDE REPEAT PROTEIN (AFU_ORTHOLOGUE AFUA_6G03870)"/>
    <property type="match status" value="1"/>
</dbReference>
<dbReference type="InterPro" id="IPR019734">
    <property type="entry name" value="TPR_rpt"/>
</dbReference>
<protein>
    <submittedName>
        <fullName evidence="5">Uncharacterized protein</fullName>
    </submittedName>
</protein>
<evidence type="ECO:0000313" key="6">
    <source>
        <dbReference type="EMBL" id="CAF3756685.1"/>
    </source>
</evidence>
<keyword evidence="2 3" id="KW-0802">TPR repeat</keyword>
<evidence type="ECO:0000256" key="3">
    <source>
        <dbReference type="PROSITE-ProRule" id="PRU00339"/>
    </source>
</evidence>
<dbReference type="OrthoDB" id="39271at2759"/>
<dbReference type="Gene3D" id="1.25.40.10">
    <property type="entry name" value="Tetratricopeptide repeat domain"/>
    <property type="match status" value="2"/>
</dbReference>
<reference evidence="5" key="1">
    <citation type="submission" date="2021-02" db="EMBL/GenBank/DDBJ databases">
        <authorList>
            <person name="Nowell W R."/>
        </authorList>
    </citation>
    <scope>NUCLEOTIDE SEQUENCE</scope>
</reference>
<keyword evidence="1" id="KW-0677">Repeat</keyword>
<evidence type="ECO:0000256" key="2">
    <source>
        <dbReference type="ARBA" id="ARBA00022803"/>
    </source>
</evidence>
<dbReference type="PANTHER" id="PTHR45641:SF19">
    <property type="entry name" value="NEPHROCYSTIN-3"/>
    <property type="match status" value="1"/>
</dbReference>
<dbReference type="Proteomes" id="UP000663829">
    <property type="component" value="Unassembled WGS sequence"/>
</dbReference>
<organism evidence="5 7">
    <name type="scientific">Didymodactylos carnosus</name>
    <dbReference type="NCBI Taxonomy" id="1234261"/>
    <lineage>
        <taxon>Eukaryota</taxon>
        <taxon>Metazoa</taxon>
        <taxon>Spiralia</taxon>
        <taxon>Gnathifera</taxon>
        <taxon>Rotifera</taxon>
        <taxon>Eurotatoria</taxon>
        <taxon>Bdelloidea</taxon>
        <taxon>Philodinida</taxon>
        <taxon>Philodinidae</taxon>
        <taxon>Didymodactylos</taxon>
    </lineage>
</organism>
<dbReference type="PROSITE" id="PS51996">
    <property type="entry name" value="TR_MART"/>
    <property type="match status" value="1"/>
</dbReference>
<dbReference type="Gene3D" id="3.90.176.10">
    <property type="entry name" value="Toxin ADP-ribosyltransferase, Chain A, domain 1"/>
    <property type="match status" value="1"/>
</dbReference>
<dbReference type="EMBL" id="CAJNOQ010002890">
    <property type="protein sequence ID" value="CAF0984367.1"/>
    <property type="molecule type" value="Genomic_DNA"/>
</dbReference>
<dbReference type="AlphaFoldDB" id="A0A814FFJ2"/>
<keyword evidence="7" id="KW-1185">Reference proteome</keyword>
<dbReference type="SUPFAM" id="SSF56399">
    <property type="entry name" value="ADP-ribosylation"/>
    <property type="match status" value="1"/>
</dbReference>
<evidence type="ECO:0000256" key="4">
    <source>
        <dbReference type="SAM" id="MobiDB-lite"/>
    </source>
</evidence>
<dbReference type="Pfam" id="PF13181">
    <property type="entry name" value="TPR_8"/>
    <property type="match status" value="1"/>
</dbReference>
<proteinExistence type="predicted"/>
<dbReference type="PROSITE" id="PS50005">
    <property type="entry name" value="TPR"/>
    <property type="match status" value="3"/>
</dbReference>
<dbReference type="InterPro" id="IPR011990">
    <property type="entry name" value="TPR-like_helical_dom_sf"/>
</dbReference>
<evidence type="ECO:0000313" key="5">
    <source>
        <dbReference type="EMBL" id="CAF0984367.1"/>
    </source>
</evidence>
<feature type="repeat" description="TPR" evidence="3">
    <location>
        <begin position="524"/>
        <end position="557"/>
    </location>
</feature>
<gene>
    <name evidence="5" type="ORF">GPM918_LOCUS12920</name>
    <name evidence="6" type="ORF">SRO942_LOCUS12920</name>
</gene>
<dbReference type="Proteomes" id="UP000681722">
    <property type="component" value="Unassembled WGS sequence"/>
</dbReference>
<comment type="caution">
    <text evidence="5">The sequence shown here is derived from an EMBL/GenBank/DDBJ whole genome shotgun (WGS) entry which is preliminary data.</text>
</comment>
<feature type="region of interest" description="Disordered" evidence="4">
    <location>
        <begin position="1"/>
        <end position="33"/>
    </location>
</feature>
<evidence type="ECO:0000256" key="1">
    <source>
        <dbReference type="ARBA" id="ARBA00022737"/>
    </source>
</evidence>
<dbReference type="Pfam" id="PF13424">
    <property type="entry name" value="TPR_12"/>
    <property type="match status" value="2"/>
</dbReference>
<evidence type="ECO:0000313" key="7">
    <source>
        <dbReference type="Proteomes" id="UP000663829"/>
    </source>
</evidence>
<feature type="repeat" description="TPR" evidence="3">
    <location>
        <begin position="566"/>
        <end position="599"/>
    </location>
</feature>
<feature type="repeat" description="TPR" evidence="3">
    <location>
        <begin position="608"/>
        <end position="641"/>
    </location>
</feature>
<dbReference type="SUPFAM" id="SSF48452">
    <property type="entry name" value="TPR-like"/>
    <property type="match status" value="1"/>
</dbReference>
<accession>A0A814FFJ2</accession>
<dbReference type="EMBL" id="CAJOBC010002890">
    <property type="protein sequence ID" value="CAF3756685.1"/>
    <property type="molecule type" value="Genomic_DNA"/>
</dbReference>